<gene>
    <name evidence="1" type="ORF">N7532_000025</name>
</gene>
<dbReference type="GeneID" id="81351508"/>
<evidence type="ECO:0000313" key="1">
    <source>
        <dbReference type="EMBL" id="KAJ5111980.1"/>
    </source>
</evidence>
<evidence type="ECO:0000313" key="2">
    <source>
        <dbReference type="Proteomes" id="UP001149074"/>
    </source>
</evidence>
<dbReference type="RefSeq" id="XP_056479753.1">
    <property type="nucleotide sequence ID" value="XM_056612529.1"/>
</dbReference>
<dbReference type="Proteomes" id="UP001149074">
    <property type="component" value="Unassembled WGS sequence"/>
</dbReference>
<keyword evidence="2" id="KW-1185">Reference proteome</keyword>
<dbReference type="OrthoDB" id="4367034at2759"/>
<reference evidence="1" key="1">
    <citation type="submission" date="2022-11" db="EMBL/GenBank/DDBJ databases">
        <authorList>
            <person name="Petersen C."/>
        </authorList>
    </citation>
    <scope>NUCLEOTIDE SEQUENCE</scope>
    <source>
        <strain evidence="1">IBT 30761</strain>
    </source>
</reference>
<accession>A0A9W9G5D4</accession>
<sequence>MLTIATSFKNTKFNNLDTIKESFLNASTVVKKAAMGGLGASAVNIAWALDDVFIAKVSSNINDQKPSDMDLPILGDDARTCDNNGTCYFFVVAQEISHISKNKWVAAKGLDRVANYNMTLLDIAESAAWYQSQFGGYPSAPNSSALLESIQNDESRPSLSFFVNLPVVNYDSAKAVSSSDISTTSKDKKPTSEEEFLSTVAHEVSTLKDWPYAKMWSK</sequence>
<dbReference type="EMBL" id="JAPQKI010000001">
    <property type="protein sequence ID" value="KAJ5111980.1"/>
    <property type="molecule type" value="Genomic_DNA"/>
</dbReference>
<comment type="caution">
    <text evidence="1">The sequence shown here is derived from an EMBL/GenBank/DDBJ whole genome shotgun (WGS) entry which is preliminary data.</text>
</comment>
<protein>
    <submittedName>
        <fullName evidence="1">Uncharacterized protein</fullName>
    </submittedName>
</protein>
<organism evidence="1 2">
    <name type="scientific">Penicillium argentinense</name>
    <dbReference type="NCBI Taxonomy" id="1131581"/>
    <lineage>
        <taxon>Eukaryota</taxon>
        <taxon>Fungi</taxon>
        <taxon>Dikarya</taxon>
        <taxon>Ascomycota</taxon>
        <taxon>Pezizomycotina</taxon>
        <taxon>Eurotiomycetes</taxon>
        <taxon>Eurotiomycetidae</taxon>
        <taxon>Eurotiales</taxon>
        <taxon>Aspergillaceae</taxon>
        <taxon>Penicillium</taxon>
    </lineage>
</organism>
<dbReference type="AlphaFoldDB" id="A0A9W9G5D4"/>
<name>A0A9W9G5D4_9EURO</name>
<reference evidence="1" key="2">
    <citation type="journal article" date="2023" name="IMA Fungus">
        <title>Comparative genomic study of the Penicillium genus elucidates a diverse pangenome and 15 lateral gene transfer events.</title>
        <authorList>
            <person name="Petersen C."/>
            <person name="Sorensen T."/>
            <person name="Nielsen M.R."/>
            <person name="Sondergaard T.E."/>
            <person name="Sorensen J.L."/>
            <person name="Fitzpatrick D.A."/>
            <person name="Frisvad J.C."/>
            <person name="Nielsen K.L."/>
        </authorList>
    </citation>
    <scope>NUCLEOTIDE SEQUENCE</scope>
    <source>
        <strain evidence="1">IBT 30761</strain>
    </source>
</reference>
<proteinExistence type="predicted"/>